<reference evidence="1" key="1">
    <citation type="submission" date="2021-05" db="EMBL/GenBank/DDBJ databases">
        <authorList>
            <person name="Pietrasiak N."/>
            <person name="Ward R."/>
            <person name="Stajich J.E."/>
            <person name="Kurbessoian T."/>
        </authorList>
    </citation>
    <scope>NUCLEOTIDE SEQUENCE</scope>
    <source>
        <strain evidence="1">CPER-KK1</strain>
    </source>
</reference>
<proteinExistence type="predicted"/>
<evidence type="ECO:0000313" key="2">
    <source>
        <dbReference type="Proteomes" id="UP000753908"/>
    </source>
</evidence>
<comment type="caution">
    <text evidence="1">The sequence shown here is derived from an EMBL/GenBank/DDBJ whole genome shotgun (WGS) entry which is preliminary data.</text>
</comment>
<dbReference type="AlphaFoldDB" id="A0A951U8Z6"/>
<dbReference type="Proteomes" id="UP000753908">
    <property type="component" value="Unassembled WGS sequence"/>
</dbReference>
<accession>A0A951U8Z6</accession>
<organism evidence="1 2">
    <name type="scientific">Symplocastrum torsivum CPER-KK1</name>
    <dbReference type="NCBI Taxonomy" id="450513"/>
    <lineage>
        <taxon>Bacteria</taxon>
        <taxon>Bacillati</taxon>
        <taxon>Cyanobacteriota</taxon>
        <taxon>Cyanophyceae</taxon>
        <taxon>Oscillatoriophycideae</taxon>
        <taxon>Oscillatoriales</taxon>
        <taxon>Microcoleaceae</taxon>
        <taxon>Symplocastrum</taxon>
    </lineage>
</organism>
<gene>
    <name evidence="1" type="ORF">KME25_08050</name>
</gene>
<dbReference type="EMBL" id="JAHHIF010000008">
    <property type="protein sequence ID" value="MBW4544379.1"/>
    <property type="molecule type" value="Genomic_DNA"/>
</dbReference>
<sequence>MEIAYDLFGVEKITGNLESKILTRNKGRKGLFSNLMLYPASFHGTPNTDDSEALVQPYL</sequence>
<name>A0A951U8Z6_9CYAN</name>
<evidence type="ECO:0000313" key="1">
    <source>
        <dbReference type="EMBL" id="MBW4544379.1"/>
    </source>
</evidence>
<protein>
    <submittedName>
        <fullName evidence="1">Uncharacterized protein</fullName>
    </submittedName>
</protein>
<reference evidence="1" key="2">
    <citation type="journal article" date="2022" name="Microbiol. Resour. Announc.">
        <title>Metagenome Sequencing to Explore Phylogenomics of Terrestrial Cyanobacteria.</title>
        <authorList>
            <person name="Ward R.D."/>
            <person name="Stajich J.E."/>
            <person name="Johansen J.R."/>
            <person name="Huntemann M."/>
            <person name="Clum A."/>
            <person name="Foster B."/>
            <person name="Foster B."/>
            <person name="Roux S."/>
            <person name="Palaniappan K."/>
            <person name="Varghese N."/>
            <person name="Mukherjee S."/>
            <person name="Reddy T.B.K."/>
            <person name="Daum C."/>
            <person name="Copeland A."/>
            <person name="Chen I.A."/>
            <person name="Ivanova N.N."/>
            <person name="Kyrpides N.C."/>
            <person name="Shapiro N."/>
            <person name="Eloe-Fadrosh E.A."/>
            <person name="Pietrasiak N."/>
        </authorList>
    </citation>
    <scope>NUCLEOTIDE SEQUENCE</scope>
    <source>
        <strain evidence="1">CPER-KK1</strain>
    </source>
</reference>